<dbReference type="Gene3D" id="3.40.190.10">
    <property type="entry name" value="Periplasmic binding protein-like II"/>
    <property type="match status" value="1"/>
</dbReference>
<evidence type="ECO:0008006" key="5">
    <source>
        <dbReference type="Google" id="ProtNLM"/>
    </source>
</evidence>
<dbReference type="AlphaFoldDB" id="X0V6H1"/>
<accession>X0V6H1</accession>
<evidence type="ECO:0000313" key="4">
    <source>
        <dbReference type="EMBL" id="GAG13710.1"/>
    </source>
</evidence>
<comment type="caution">
    <text evidence="4">The sequence shown here is derived from an EMBL/GenBank/DDBJ whole genome shotgun (WGS) entry which is preliminary data.</text>
</comment>
<reference evidence="4" key="1">
    <citation type="journal article" date="2014" name="Front. Microbiol.">
        <title>High frequency of phylogenetically diverse reductive dehalogenase-homologous genes in deep subseafloor sedimentary metagenomes.</title>
        <authorList>
            <person name="Kawai M."/>
            <person name="Futagami T."/>
            <person name="Toyoda A."/>
            <person name="Takaki Y."/>
            <person name="Nishi S."/>
            <person name="Hori S."/>
            <person name="Arai W."/>
            <person name="Tsubouchi T."/>
            <person name="Morono Y."/>
            <person name="Uchiyama I."/>
            <person name="Ito T."/>
            <person name="Fujiyama A."/>
            <person name="Inagaki F."/>
            <person name="Takami H."/>
        </authorList>
    </citation>
    <scope>NUCLEOTIDE SEQUENCE</scope>
    <source>
        <strain evidence="4">Expedition CK06-06</strain>
    </source>
</reference>
<dbReference type="SUPFAM" id="SSF53850">
    <property type="entry name" value="Periplasmic binding protein-like II"/>
    <property type="match status" value="1"/>
</dbReference>
<keyword evidence="3" id="KW-0732">Signal</keyword>
<evidence type="ECO:0000256" key="2">
    <source>
        <dbReference type="ARBA" id="ARBA00010742"/>
    </source>
</evidence>
<protein>
    <recommendedName>
        <fullName evidence="5">SsuA/THI5-like domain-containing protein</fullName>
    </recommendedName>
</protein>
<comment type="similarity">
    <text evidence="2">Belongs to the bacterial solute-binding protein SsuA/TauA family.</text>
</comment>
<comment type="subcellular location">
    <subcellularLocation>
        <location evidence="1">Periplasm</location>
    </subcellularLocation>
</comment>
<feature type="non-terminal residue" evidence="4">
    <location>
        <position position="1"/>
    </location>
</feature>
<dbReference type="PANTHER" id="PTHR30024:SF47">
    <property type="entry name" value="TAURINE-BINDING PERIPLASMIC PROTEIN"/>
    <property type="match status" value="1"/>
</dbReference>
<name>X0V6H1_9ZZZZ</name>
<dbReference type="PANTHER" id="PTHR30024">
    <property type="entry name" value="ALIPHATIC SULFONATES-BINDING PROTEIN-RELATED"/>
    <property type="match status" value="1"/>
</dbReference>
<evidence type="ECO:0000256" key="1">
    <source>
        <dbReference type="ARBA" id="ARBA00004418"/>
    </source>
</evidence>
<proteinExistence type="inferred from homology"/>
<evidence type="ECO:0000256" key="3">
    <source>
        <dbReference type="ARBA" id="ARBA00022729"/>
    </source>
</evidence>
<sequence>FVLKALENAGLNETDIRFENVPAPDVLKALEEGRIDAGHTWNPTKTQALKTGYKILGKAGDVPSVLIDVLAFNCKIVKERPTEIRAIVKSMLQARNFVYTNKQEAIAIMAKAESMTKEEMADGVDGVYHPDLEENVEAMKNTGQSASIYYIGEYIAQFFLNRGQLSQKPNLDEMIEPRFINELAGDERIKE</sequence>
<dbReference type="Pfam" id="PF13379">
    <property type="entry name" value="NMT1_2"/>
    <property type="match status" value="1"/>
</dbReference>
<dbReference type="EMBL" id="BARS01021109">
    <property type="protein sequence ID" value="GAG13710.1"/>
    <property type="molecule type" value="Genomic_DNA"/>
</dbReference>
<gene>
    <name evidence="4" type="ORF">S01H1_33954</name>
</gene>
<dbReference type="GO" id="GO:0042597">
    <property type="term" value="C:periplasmic space"/>
    <property type="evidence" value="ECO:0007669"/>
    <property type="project" value="UniProtKB-SubCell"/>
</dbReference>
<organism evidence="4">
    <name type="scientific">marine sediment metagenome</name>
    <dbReference type="NCBI Taxonomy" id="412755"/>
    <lineage>
        <taxon>unclassified sequences</taxon>
        <taxon>metagenomes</taxon>
        <taxon>ecological metagenomes</taxon>
    </lineage>
</organism>